<dbReference type="AlphaFoldDB" id="A0A9E7HG88"/>
<gene>
    <name evidence="1" type="ORF">MUK42_18802</name>
</gene>
<organism evidence="1 2">
    <name type="scientific">Musa troglodytarum</name>
    <name type="common">fe'i banana</name>
    <dbReference type="NCBI Taxonomy" id="320322"/>
    <lineage>
        <taxon>Eukaryota</taxon>
        <taxon>Viridiplantae</taxon>
        <taxon>Streptophyta</taxon>
        <taxon>Embryophyta</taxon>
        <taxon>Tracheophyta</taxon>
        <taxon>Spermatophyta</taxon>
        <taxon>Magnoliopsida</taxon>
        <taxon>Liliopsida</taxon>
        <taxon>Zingiberales</taxon>
        <taxon>Musaceae</taxon>
        <taxon>Musa</taxon>
    </lineage>
</organism>
<proteinExistence type="predicted"/>
<accession>A0A9E7HG88</accession>
<reference evidence="1" key="1">
    <citation type="submission" date="2022-05" db="EMBL/GenBank/DDBJ databases">
        <title>The Musa troglodytarum L. genome provides insights into the mechanism of non-climacteric behaviour and enrichment of carotenoids.</title>
        <authorList>
            <person name="Wang J."/>
        </authorList>
    </citation>
    <scope>NUCLEOTIDE SEQUENCE</scope>
    <source>
        <tissue evidence="1">Leaf</tissue>
    </source>
</reference>
<keyword evidence="2" id="KW-1185">Reference proteome</keyword>
<evidence type="ECO:0000313" key="1">
    <source>
        <dbReference type="EMBL" id="URE29597.1"/>
    </source>
</evidence>
<dbReference type="Proteomes" id="UP001055439">
    <property type="component" value="Chromosome 8"/>
</dbReference>
<evidence type="ECO:0000313" key="2">
    <source>
        <dbReference type="Proteomes" id="UP001055439"/>
    </source>
</evidence>
<dbReference type="EMBL" id="CP097510">
    <property type="protein sequence ID" value="URE29597.1"/>
    <property type="molecule type" value="Genomic_DNA"/>
</dbReference>
<dbReference type="Gene3D" id="1.10.3460.10">
    <property type="entry name" value="Chlorophyll a/b binding protein domain"/>
    <property type="match status" value="1"/>
</dbReference>
<protein>
    <submittedName>
        <fullName evidence="1">Chlorophyll a-b binding protein 8</fullName>
    </submittedName>
</protein>
<name>A0A9E7HG88_9LILI</name>
<sequence length="93" mass="9795">MLGAAGAIAPETLGKLGMRPAETALPWFKTGVTPPAGTCAYRADPYTLFGAHGVCGAQEGWRRGWVGQETLLPLEDLPSTLLALGRMTSHSRS</sequence>